<proteinExistence type="predicted"/>
<dbReference type="STRING" id="1297569.MESS2_1590074"/>
<dbReference type="Proteomes" id="UP000012062">
    <property type="component" value="Unassembled WGS sequence"/>
</dbReference>
<reference evidence="1 2" key="1">
    <citation type="submission" date="2013-02" db="EMBL/GenBank/DDBJ databases">
        <authorList>
            <person name="Genoscope - CEA"/>
        </authorList>
    </citation>
    <scope>NUCLEOTIDE SEQUENCE [LARGE SCALE GENOMIC DNA]</scope>
    <source>
        <strain evidence="1 2">STM 2683</strain>
    </source>
</reference>
<accession>M5EMJ3</accession>
<name>M5EMJ3_9HYPH</name>
<dbReference type="EMBL" id="CAUM01000067">
    <property type="protein sequence ID" value="CCV05567.1"/>
    <property type="molecule type" value="Genomic_DNA"/>
</dbReference>
<evidence type="ECO:0000313" key="1">
    <source>
        <dbReference type="EMBL" id="CCV05567.1"/>
    </source>
</evidence>
<evidence type="ECO:0000313" key="2">
    <source>
        <dbReference type="Proteomes" id="UP000012062"/>
    </source>
</evidence>
<organism evidence="1 2">
    <name type="scientific">Mesorhizobium metallidurans STM 2683</name>
    <dbReference type="NCBI Taxonomy" id="1297569"/>
    <lineage>
        <taxon>Bacteria</taxon>
        <taxon>Pseudomonadati</taxon>
        <taxon>Pseudomonadota</taxon>
        <taxon>Alphaproteobacteria</taxon>
        <taxon>Hyphomicrobiales</taxon>
        <taxon>Phyllobacteriaceae</taxon>
        <taxon>Mesorhizobium</taxon>
    </lineage>
</organism>
<dbReference type="AlphaFoldDB" id="M5EMJ3"/>
<comment type="caution">
    <text evidence="1">The sequence shown here is derived from an EMBL/GenBank/DDBJ whole genome shotgun (WGS) entry which is preliminary data.</text>
</comment>
<protein>
    <submittedName>
        <fullName evidence="1">Uncharacterized protein</fullName>
    </submittedName>
</protein>
<sequence>MFSHGLFAACVFTGHRNEKGIHAIDRDEAAAFSAGVKAQRTRILLVWRDGRSGVAVAAAARRGMVP</sequence>
<gene>
    <name evidence="1" type="ORF">MESS2_1590074</name>
</gene>
<keyword evidence="2" id="KW-1185">Reference proteome</keyword>